<evidence type="ECO:0000259" key="3">
    <source>
        <dbReference type="PROSITE" id="PS51186"/>
    </source>
</evidence>
<evidence type="ECO:0000256" key="1">
    <source>
        <dbReference type="ARBA" id="ARBA00022679"/>
    </source>
</evidence>
<feature type="domain" description="N-acetyltransferase" evidence="3">
    <location>
        <begin position="4"/>
        <end position="162"/>
    </location>
</feature>
<dbReference type="EMBL" id="CP081150">
    <property type="protein sequence ID" value="QZA78961.1"/>
    <property type="molecule type" value="Genomic_DNA"/>
</dbReference>
<dbReference type="SUPFAM" id="SSF55729">
    <property type="entry name" value="Acyl-CoA N-acyltransferases (Nat)"/>
    <property type="match status" value="1"/>
</dbReference>
<sequence length="162" mass="18235">MKSSTIRHQTTSDIQAILDIQAACYPADFIESAETLLCKQALAPNTSWLIETQGEVMGYLFCHPWRHDTPPQLGKKLTQLPAQPDRFYIHDLAILPAGRGKQLAEQLIEHAISWAKQAQLDRVMLVAVQGAESFWQKHHFAAKAFPRVEGYGDDAVCMHRVL</sequence>
<name>A0ABX8Z8Q1_9NEIS</name>
<dbReference type="PANTHER" id="PTHR43877">
    <property type="entry name" value="AMINOALKYLPHOSPHONATE N-ACETYLTRANSFERASE-RELATED-RELATED"/>
    <property type="match status" value="1"/>
</dbReference>
<dbReference type="InterPro" id="IPR000182">
    <property type="entry name" value="GNAT_dom"/>
</dbReference>
<proteinExistence type="predicted"/>
<dbReference type="Proteomes" id="UP000825679">
    <property type="component" value="Chromosome"/>
</dbReference>
<dbReference type="InterPro" id="IPR016181">
    <property type="entry name" value="Acyl_CoA_acyltransferase"/>
</dbReference>
<reference evidence="4 5" key="1">
    <citation type="submission" date="2021-08" db="EMBL/GenBank/DDBJ databases">
        <title>complete genome sequencing of Deefgea sp. D25.</title>
        <authorList>
            <person name="Bae J.-W."/>
            <person name="Gim D.-H."/>
        </authorList>
    </citation>
    <scope>NUCLEOTIDE SEQUENCE [LARGE SCALE GENOMIC DNA]</scope>
    <source>
        <strain evidence="4 5">D25</strain>
    </source>
</reference>
<evidence type="ECO:0000256" key="2">
    <source>
        <dbReference type="ARBA" id="ARBA00023315"/>
    </source>
</evidence>
<accession>A0ABX8Z8Q1</accession>
<keyword evidence="5" id="KW-1185">Reference proteome</keyword>
<keyword evidence="1" id="KW-0808">Transferase</keyword>
<keyword evidence="2" id="KW-0012">Acyltransferase</keyword>
<dbReference type="Gene3D" id="3.40.630.30">
    <property type="match status" value="1"/>
</dbReference>
<gene>
    <name evidence="4" type="ORF">K4H28_06075</name>
</gene>
<dbReference type="PROSITE" id="PS51186">
    <property type="entry name" value="GNAT"/>
    <property type="match status" value="1"/>
</dbReference>
<evidence type="ECO:0000313" key="4">
    <source>
        <dbReference type="EMBL" id="QZA78961.1"/>
    </source>
</evidence>
<organism evidence="4 5">
    <name type="scientific">Deefgea tanakiae</name>
    <dbReference type="NCBI Taxonomy" id="2865840"/>
    <lineage>
        <taxon>Bacteria</taxon>
        <taxon>Pseudomonadati</taxon>
        <taxon>Pseudomonadota</taxon>
        <taxon>Betaproteobacteria</taxon>
        <taxon>Neisseriales</taxon>
        <taxon>Chitinibacteraceae</taxon>
        <taxon>Deefgea</taxon>
    </lineage>
</organism>
<dbReference type="InterPro" id="IPR050832">
    <property type="entry name" value="Bact_Acetyltransf"/>
</dbReference>
<protein>
    <submittedName>
        <fullName evidence="4">GNAT family N-acetyltransferase</fullName>
    </submittedName>
</protein>
<dbReference type="Pfam" id="PF00583">
    <property type="entry name" value="Acetyltransf_1"/>
    <property type="match status" value="1"/>
</dbReference>
<evidence type="ECO:0000313" key="5">
    <source>
        <dbReference type="Proteomes" id="UP000825679"/>
    </source>
</evidence>
<dbReference type="RefSeq" id="WP_221007480.1">
    <property type="nucleotide sequence ID" value="NZ_CP081150.1"/>
</dbReference>
<dbReference type="CDD" id="cd04301">
    <property type="entry name" value="NAT_SF"/>
    <property type="match status" value="1"/>
</dbReference>